<dbReference type="RefSeq" id="WP_135685129.1">
    <property type="nucleotide sequence ID" value="NZ_RQEQ01000006.1"/>
</dbReference>
<keyword evidence="1" id="KW-1133">Transmembrane helix</keyword>
<evidence type="ECO:0000256" key="1">
    <source>
        <dbReference type="SAM" id="Phobius"/>
    </source>
</evidence>
<sequence length="161" mass="18059">MSQLDEQKWYQSRKYQVGLGVVILLGVFGLFTGNEEKEEPKEFVANSFYEHATEIEQHGTTIYVTFSPSLDGKGLLKEKSPGKLNVSFRWSGHGVPSGKVSNQSIEITSESYQSCTIYCEAKITFEVPKAYIGPSYLDTTLEFIPKNKTKGFKTSKQIVVL</sequence>
<gene>
    <name evidence="2" type="ORF">EHQ90_10535</name>
</gene>
<name>A0ABY2N369_9LEPT</name>
<keyword evidence="1" id="KW-0812">Transmembrane</keyword>
<protein>
    <submittedName>
        <fullName evidence="2">Uncharacterized protein</fullName>
    </submittedName>
</protein>
<dbReference type="EMBL" id="RQGT01000071">
    <property type="protein sequence ID" value="TGM14908.1"/>
    <property type="molecule type" value="Genomic_DNA"/>
</dbReference>
<comment type="caution">
    <text evidence="2">The sequence shown here is derived from an EMBL/GenBank/DDBJ whole genome shotgun (WGS) entry which is preliminary data.</text>
</comment>
<evidence type="ECO:0000313" key="2">
    <source>
        <dbReference type="EMBL" id="TGM14908.1"/>
    </source>
</evidence>
<organism evidence="2 3">
    <name type="scientific">Leptospira stimsonii</name>
    <dbReference type="NCBI Taxonomy" id="2202203"/>
    <lineage>
        <taxon>Bacteria</taxon>
        <taxon>Pseudomonadati</taxon>
        <taxon>Spirochaetota</taxon>
        <taxon>Spirochaetia</taxon>
        <taxon>Leptospirales</taxon>
        <taxon>Leptospiraceae</taxon>
        <taxon>Leptospira</taxon>
    </lineage>
</organism>
<accession>A0ABY2N369</accession>
<feature type="transmembrane region" description="Helical" evidence="1">
    <location>
        <begin position="15"/>
        <end position="33"/>
    </location>
</feature>
<keyword evidence="3" id="KW-1185">Reference proteome</keyword>
<keyword evidence="1" id="KW-0472">Membrane</keyword>
<evidence type="ECO:0000313" key="3">
    <source>
        <dbReference type="Proteomes" id="UP000297422"/>
    </source>
</evidence>
<reference evidence="3" key="1">
    <citation type="journal article" date="2019" name="PLoS Negl. Trop. Dis.">
        <title>Revisiting the worldwide diversity of Leptospira species in the environment.</title>
        <authorList>
            <person name="Vincent A.T."/>
            <person name="Schiettekatte O."/>
            <person name="Bourhy P."/>
            <person name="Veyrier F.J."/>
            <person name="Picardeau M."/>
        </authorList>
    </citation>
    <scope>NUCLEOTIDE SEQUENCE [LARGE SCALE GENOMIC DNA]</scope>
    <source>
        <strain evidence="3">201702407</strain>
    </source>
</reference>
<proteinExistence type="predicted"/>
<dbReference type="Proteomes" id="UP000297422">
    <property type="component" value="Unassembled WGS sequence"/>
</dbReference>